<reference evidence="2" key="1">
    <citation type="submission" date="2013-08" db="EMBL/GenBank/DDBJ databases">
        <title>Gene expansion shapes genome architecture in the human pathogen Lichtheimia corymbifera: an evolutionary genomics analysis in the ancient terrestrial Mucorales (Mucoromycotina).</title>
        <authorList>
            <person name="Schwartze V.U."/>
            <person name="Winter S."/>
            <person name="Shelest E."/>
            <person name="Marcet-Houben M."/>
            <person name="Horn F."/>
            <person name="Wehner S."/>
            <person name="Hoffmann K."/>
            <person name="Riege K."/>
            <person name="Sammeth M."/>
            <person name="Nowrousian M."/>
            <person name="Valiante V."/>
            <person name="Linde J."/>
            <person name="Jacobsen I.D."/>
            <person name="Marz M."/>
            <person name="Brakhage A.A."/>
            <person name="Gabaldon T."/>
            <person name="Bocker S."/>
            <person name="Voigt K."/>
        </authorList>
    </citation>
    <scope>NUCLEOTIDE SEQUENCE [LARGE SCALE GENOMIC DNA]</scope>
    <source>
        <strain evidence="2">FSU 9682</strain>
    </source>
</reference>
<gene>
    <name evidence="2" type="ORF">LCOR_10497.1</name>
</gene>
<organism evidence="2 3">
    <name type="scientific">Lichtheimia corymbifera JMRC:FSU:9682</name>
    <dbReference type="NCBI Taxonomy" id="1263082"/>
    <lineage>
        <taxon>Eukaryota</taxon>
        <taxon>Fungi</taxon>
        <taxon>Fungi incertae sedis</taxon>
        <taxon>Mucoromycota</taxon>
        <taxon>Mucoromycotina</taxon>
        <taxon>Mucoromycetes</taxon>
        <taxon>Mucorales</taxon>
        <taxon>Lichtheimiaceae</taxon>
        <taxon>Lichtheimia</taxon>
    </lineage>
</organism>
<evidence type="ECO:0000256" key="1">
    <source>
        <dbReference type="SAM" id="MobiDB-lite"/>
    </source>
</evidence>
<dbReference type="Proteomes" id="UP000027586">
    <property type="component" value="Unassembled WGS sequence"/>
</dbReference>
<keyword evidence="3" id="KW-1185">Reference proteome</keyword>
<evidence type="ECO:0000313" key="3">
    <source>
        <dbReference type="Proteomes" id="UP000027586"/>
    </source>
</evidence>
<sequence length="81" mass="8970">MDILDEQGITTECNNTRDGQQDTHTKDQVLLGSVDGKIVDYLMYGFIIGKTLLNDGYLLCISDLDQELMVMGARDCADDHG</sequence>
<dbReference type="AlphaFoldDB" id="A0A068SCX8"/>
<accession>A0A068SCX8</accession>
<evidence type="ECO:0000313" key="2">
    <source>
        <dbReference type="EMBL" id="CDH59692.1"/>
    </source>
</evidence>
<comment type="caution">
    <text evidence="2">The sequence shown here is derived from an EMBL/GenBank/DDBJ whole genome shotgun (WGS) entry which is preliminary data.</text>
</comment>
<feature type="compositionally biased region" description="Polar residues" evidence="1">
    <location>
        <begin position="8"/>
        <end position="18"/>
    </location>
</feature>
<proteinExistence type="predicted"/>
<feature type="region of interest" description="Disordered" evidence="1">
    <location>
        <begin position="1"/>
        <end position="22"/>
    </location>
</feature>
<name>A0A068SCX8_9FUNG</name>
<dbReference type="EMBL" id="CBTN010000073">
    <property type="protein sequence ID" value="CDH59692.1"/>
    <property type="molecule type" value="Genomic_DNA"/>
</dbReference>
<dbReference type="VEuPathDB" id="FungiDB:LCOR_10497.1"/>
<protein>
    <submittedName>
        <fullName evidence="2">Uncharacterized protein</fullName>
    </submittedName>
</protein>